<keyword evidence="1" id="KW-0472">Membrane</keyword>
<dbReference type="Proteomes" id="UP000326951">
    <property type="component" value="Chromosome"/>
</dbReference>
<dbReference type="Pfam" id="PF10960">
    <property type="entry name" value="Holin_BhlA"/>
    <property type="match status" value="1"/>
</dbReference>
<evidence type="ECO:0000313" key="2">
    <source>
        <dbReference type="EMBL" id="BBN97516.1"/>
    </source>
</evidence>
<keyword evidence="1" id="KW-1133">Transmembrane helix</keyword>
<reference evidence="2 3" key="1">
    <citation type="submission" date="2019-09" db="EMBL/GenBank/DDBJ databases">
        <title>Complete genome sequence of Sporolactobacillus terrae 70-3.</title>
        <authorList>
            <person name="Tanaka N."/>
            <person name="Shiwa Y."/>
            <person name="Fujita N."/>
            <person name="Tanasupawat S."/>
        </authorList>
    </citation>
    <scope>NUCLEOTIDE SEQUENCE [LARGE SCALE GENOMIC DNA]</scope>
    <source>
        <strain evidence="2 3">70-3</strain>
    </source>
</reference>
<dbReference type="EMBL" id="AP021853">
    <property type="protein sequence ID" value="BBN97516.1"/>
    <property type="molecule type" value="Genomic_DNA"/>
</dbReference>
<evidence type="ECO:0000313" key="3">
    <source>
        <dbReference type="Proteomes" id="UP000326951"/>
    </source>
</evidence>
<name>A0A5K7X0A0_9BACL</name>
<evidence type="ECO:0000256" key="1">
    <source>
        <dbReference type="SAM" id="Phobius"/>
    </source>
</evidence>
<protein>
    <submittedName>
        <fullName evidence="2">SPBc2 prophage-derived protein BhlA</fullName>
    </submittedName>
</protein>
<dbReference type="InterPro" id="IPR024405">
    <property type="entry name" value="Phage_BhlA/UviB"/>
</dbReference>
<feature type="transmembrane region" description="Helical" evidence="1">
    <location>
        <begin position="6"/>
        <end position="26"/>
    </location>
</feature>
<dbReference type="RefSeq" id="WP_152080092.1">
    <property type="nucleotide sequence ID" value="NZ_AP021853.1"/>
</dbReference>
<dbReference type="AlphaFoldDB" id="A0A5K7X0A0"/>
<sequence>MESQVISYFLTQGPFGALFVWLLFSYRKEAHERETRLNQVINDQNKVLSEFSEKYDIVINKLDGIEERLPPH</sequence>
<organism evidence="2 3">
    <name type="scientific">Sporolactobacillus terrae</name>
    <dbReference type="NCBI Taxonomy" id="269673"/>
    <lineage>
        <taxon>Bacteria</taxon>
        <taxon>Bacillati</taxon>
        <taxon>Bacillota</taxon>
        <taxon>Bacilli</taxon>
        <taxon>Bacillales</taxon>
        <taxon>Sporolactobacillaceae</taxon>
        <taxon>Sporolactobacillus</taxon>
    </lineage>
</organism>
<gene>
    <name evidence="2" type="primary">bhlA</name>
    <name evidence="2" type="ORF">St703_02210</name>
</gene>
<keyword evidence="1" id="KW-0812">Transmembrane</keyword>
<proteinExistence type="predicted"/>
<accession>A0A5K7X0A0</accession>